<proteinExistence type="predicted"/>
<accession>A0A4Q1DAU8</accession>
<organism evidence="3 4">
    <name type="scientific">Filimonas effusa</name>
    <dbReference type="NCBI Taxonomy" id="2508721"/>
    <lineage>
        <taxon>Bacteria</taxon>
        <taxon>Pseudomonadati</taxon>
        <taxon>Bacteroidota</taxon>
        <taxon>Chitinophagia</taxon>
        <taxon>Chitinophagales</taxon>
        <taxon>Chitinophagaceae</taxon>
        <taxon>Filimonas</taxon>
    </lineage>
</organism>
<dbReference type="PANTHER" id="PTHR46534:SF1">
    <property type="entry name" value="IGGFC-BINDING PROTEIN N-TERMINAL DOMAIN-CONTAINING PROTEIN"/>
    <property type="match status" value="1"/>
</dbReference>
<feature type="domain" description="PKD" evidence="2">
    <location>
        <begin position="691"/>
        <end position="728"/>
    </location>
</feature>
<dbReference type="RefSeq" id="WP_129002286.1">
    <property type="nucleotide sequence ID" value="NZ_SDHZ01000001.1"/>
</dbReference>
<dbReference type="EMBL" id="SDHZ01000001">
    <property type="protein sequence ID" value="RXK86537.1"/>
    <property type="molecule type" value="Genomic_DNA"/>
</dbReference>
<feature type="domain" description="PKD" evidence="2">
    <location>
        <begin position="767"/>
        <end position="837"/>
    </location>
</feature>
<dbReference type="Pfam" id="PF13585">
    <property type="entry name" value="CHU_C"/>
    <property type="match status" value="1"/>
</dbReference>
<feature type="region of interest" description="Disordered" evidence="1">
    <location>
        <begin position="613"/>
        <end position="633"/>
    </location>
</feature>
<name>A0A4Q1DAU8_9BACT</name>
<evidence type="ECO:0000256" key="1">
    <source>
        <dbReference type="SAM" id="MobiDB-lite"/>
    </source>
</evidence>
<gene>
    <name evidence="3" type="ORF">ESB13_06950</name>
</gene>
<evidence type="ECO:0000313" key="4">
    <source>
        <dbReference type="Proteomes" id="UP000290545"/>
    </source>
</evidence>
<keyword evidence="4" id="KW-1185">Reference proteome</keyword>
<dbReference type="InterPro" id="IPR035234">
    <property type="entry name" value="IgGFc-bd_N"/>
</dbReference>
<protein>
    <submittedName>
        <fullName evidence="3">PKD domain-containing protein</fullName>
    </submittedName>
</protein>
<dbReference type="Proteomes" id="UP000290545">
    <property type="component" value="Unassembled WGS sequence"/>
</dbReference>
<dbReference type="Pfam" id="PF17517">
    <property type="entry name" value="IgGFc_binding"/>
    <property type="match status" value="1"/>
</dbReference>
<dbReference type="Gene3D" id="2.60.40.10">
    <property type="entry name" value="Immunoglobulins"/>
    <property type="match status" value="3"/>
</dbReference>
<feature type="domain" description="PKD" evidence="2">
    <location>
        <begin position="616"/>
        <end position="645"/>
    </location>
</feature>
<dbReference type="PROSITE" id="PS50093">
    <property type="entry name" value="PKD"/>
    <property type="match status" value="3"/>
</dbReference>
<dbReference type="InterPro" id="IPR026341">
    <property type="entry name" value="T9SS_type_B"/>
</dbReference>
<dbReference type="SMART" id="SM00089">
    <property type="entry name" value="PKD"/>
    <property type="match status" value="3"/>
</dbReference>
<dbReference type="CDD" id="cd00146">
    <property type="entry name" value="PKD"/>
    <property type="match status" value="1"/>
</dbReference>
<dbReference type="InterPro" id="IPR000601">
    <property type="entry name" value="PKD_dom"/>
</dbReference>
<dbReference type="SUPFAM" id="SSF49299">
    <property type="entry name" value="PKD domain"/>
    <property type="match status" value="3"/>
</dbReference>
<dbReference type="InterPro" id="IPR022409">
    <property type="entry name" value="PKD/Chitinase_dom"/>
</dbReference>
<reference evidence="3 4" key="1">
    <citation type="submission" date="2019-01" db="EMBL/GenBank/DDBJ databases">
        <title>Filimonas sp. strain TTM-71.</title>
        <authorList>
            <person name="Chen W.-M."/>
        </authorList>
    </citation>
    <scope>NUCLEOTIDE SEQUENCE [LARGE SCALE GENOMIC DNA]</scope>
    <source>
        <strain evidence="3 4">TTM-71</strain>
    </source>
</reference>
<dbReference type="InterPro" id="IPR013783">
    <property type="entry name" value="Ig-like_fold"/>
</dbReference>
<dbReference type="AlphaFoldDB" id="A0A4Q1DAU8"/>
<dbReference type="PANTHER" id="PTHR46534">
    <property type="entry name" value="IGGFC_BINDING DOMAIN-CONTAINING PROTEIN"/>
    <property type="match status" value="1"/>
</dbReference>
<evidence type="ECO:0000313" key="3">
    <source>
        <dbReference type="EMBL" id="RXK86537.1"/>
    </source>
</evidence>
<dbReference type="Gene3D" id="2.60.40.4070">
    <property type="match status" value="1"/>
</dbReference>
<comment type="caution">
    <text evidence="3">The sequence shown here is derived from an EMBL/GenBank/DDBJ whole genome shotgun (WGS) entry which is preliminary data.</text>
</comment>
<dbReference type="OrthoDB" id="7794186at2"/>
<sequence>MLIRKSVVLTIMIVVLVSAQLYAQNFTNRGKEFWVGYGHNWYFASRSISNYNTQEMVLYLSAEQEAHVQVSVPGTNWIKDYVVPANTAISTAPMPKGAAIDAGADARLTDEGLFRKNIHITSDVPVSVFAHVYGNTSSGATMLLPVDVYGYTYYAAGAVQDYDATCYSWVYVVANENNTLVRITPSRITKGGRQRNVAFDITLNKGECYNLMSDQDLSGSKIQSVAGRDGICHPVGVFTGSSRTSICALDLGGGGRSGGDFLMQQGFPTSAWGKNFLTAVTNSTDGFTAPNMNRFRVYLKDLANTTVYRNGAPLTGIQNGRYYEFMSATADKITATGPVMVCQILHSGLGCNATGDGDPELLYLTPLEQAIKQVNFYSTGKETILHNYITIVVPDEGMSSLKIDGQQVFDHTYAHTNQPGYKVVVKELPLTAMQHRVECDTTFTGITYGLGQAESYGYNIGCNVNNLAAFAEIKPEDKDVTFSYVCTKTPFLLSVKTIYEASAITMHFSRVSGITPAQDVTINNPVPVATSVINGRTYYTYDLKEKYLFTTAGDRDLPISITAPSIDNCSNSEIVTVKIPVQQGPSFDFTFNAGCLPEKVLFTPIPMSTGAKPAGWEFGDGTTSTEEKPEKKYTSDGKYDVTLRIVRESDGCRGDTTKQIIIKPLPLAGFELPQTVCMPEGKTSFKNTTVAGGTVTYQWRFGDGTGATDKDPIHHYAAPGNYTIKLTAEAEGCKDSATMTLAKEVFVTTPEPAFSIAAGKFCIDDLVTFTDKTAEDPARPLSRNWDLGNGKTAAEQAPSTYYTRGGTYPVTLNISAGGCTPRAITHNVQVNEPPKTDAGADLLVSPGEQAYIRATVSDAGAELLWSPSLYLSASNVLSPIVTPATDQKYYLKATNKDGCSSYDSVVVKVYSEIKVPNIFTPNGDGIHDAWEIKGLQNYSNATIDIFNRWGQCVHRITGGYRNAWYGTDAQGALLPAGIYYYILQPGVSGAGKITGSVTIVR</sequence>
<evidence type="ECO:0000259" key="2">
    <source>
        <dbReference type="PROSITE" id="PS50093"/>
    </source>
</evidence>
<dbReference type="InterPro" id="IPR035986">
    <property type="entry name" value="PKD_dom_sf"/>
</dbReference>
<dbReference type="NCBIfam" id="TIGR04131">
    <property type="entry name" value="Bac_Flav_CTERM"/>
    <property type="match status" value="1"/>
</dbReference>
<dbReference type="Pfam" id="PF18911">
    <property type="entry name" value="PKD_4"/>
    <property type="match status" value="3"/>
</dbReference>